<evidence type="ECO:0000313" key="1">
    <source>
        <dbReference type="EMBL" id="SDE31946.1"/>
    </source>
</evidence>
<proteinExistence type="predicted"/>
<dbReference type="RefSeq" id="WP_091867969.1">
    <property type="nucleotide sequence ID" value="NZ_FNAO01000004.1"/>
</dbReference>
<reference evidence="1 2" key="1">
    <citation type="submission" date="2016-10" db="EMBL/GenBank/DDBJ databases">
        <authorList>
            <person name="de Groot N.N."/>
        </authorList>
    </citation>
    <scope>NUCLEOTIDE SEQUENCE [LARGE SCALE GENOMIC DNA]</scope>
    <source>
        <strain evidence="1 2">DSM 23421</strain>
    </source>
</reference>
<organism evidence="1 2">
    <name type="scientific">Pricia antarctica</name>
    <dbReference type="NCBI Taxonomy" id="641691"/>
    <lineage>
        <taxon>Bacteria</taxon>
        <taxon>Pseudomonadati</taxon>
        <taxon>Bacteroidota</taxon>
        <taxon>Flavobacteriia</taxon>
        <taxon>Flavobacteriales</taxon>
        <taxon>Flavobacteriaceae</taxon>
        <taxon>Pricia</taxon>
    </lineage>
</organism>
<accession>A0A1G7BZV0</accession>
<gene>
    <name evidence="1" type="ORF">SAMN05421636_104342</name>
</gene>
<keyword evidence="2" id="KW-1185">Reference proteome</keyword>
<sequence length="265" mass="28515">MKKVSNPIGKFLLLGSMVLVVYSCSKDDKDAVEQETELSQAEVKTVLEIDEVSSAADNIVRDLFNTNKTGKSAKVDACYQAVYSETGYSVSFDNCSVEENGEILNGSLSVVYGKEGESYAYAVNFDHLMVGKIGIDGTRSFAFDLEQENSIVFDVVSDMTITMADGGVISEKGSKTFAIVFGEQFGDGMLTLEGDWTLKADGNTYAVSVPKLLEANFGCDYVGKGLMLLNKNGLEVSVDFGDGSCDTVAELAYPNGSKEDISLKK</sequence>
<dbReference type="STRING" id="641691.SAMN05421636_104342"/>
<dbReference type="OrthoDB" id="1114031at2"/>
<dbReference type="PROSITE" id="PS51257">
    <property type="entry name" value="PROKAR_LIPOPROTEIN"/>
    <property type="match status" value="1"/>
</dbReference>
<dbReference type="AlphaFoldDB" id="A0A1G7BZV0"/>
<dbReference type="Proteomes" id="UP000199109">
    <property type="component" value="Unassembled WGS sequence"/>
</dbReference>
<name>A0A1G7BZV0_9FLAO</name>
<evidence type="ECO:0000313" key="2">
    <source>
        <dbReference type="Proteomes" id="UP000199109"/>
    </source>
</evidence>
<evidence type="ECO:0008006" key="3">
    <source>
        <dbReference type="Google" id="ProtNLM"/>
    </source>
</evidence>
<dbReference type="EMBL" id="FNAO01000004">
    <property type="protein sequence ID" value="SDE31946.1"/>
    <property type="molecule type" value="Genomic_DNA"/>
</dbReference>
<protein>
    <recommendedName>
        <fullName evidence="3">Lipoprotein</fullName>
    </recommendedName>
</protein>